<sequence>MNTEPTKTFIDEYGTKIEEWRDNEGRLHRDGKPALIAYRENGNIEHEEYYQHGMPYRENGPATIYYNEDGSTRYEEYFRDGLPFNDNPPSVYKESRYPNGSLEYVAWVNSDNRLHREDGPAYTHFDEYGAIDRQDYRRHGLLHRENGPAYIESYPQGPIRYEGYYINDDLHREDGPAYIEYDIEGRVIREDYYVNGLPAPTPELAPVHDEPLGQADSVDATLDGQHGSTREGTPLAETTRSVFVDLEDMDNVDTKELAQYFSSQLERKIENLASSTDPEEFKKFLELQAALPDYSFRNALLIASQQRHRGLTVGEPVAGYKKWAEVGRQVAKGQKSIRIIAPYTKKLPVDKKTKKILDNIDGVDPTTYTMEDRVVGFRAVPVFSLSQTDGEPINLSPYKVELLQGDGNDAVYNHMVSFANSHGFSVKDVPSAGTINGANGQTNYTTKTISIRQDMSAAQRLKTLIHECAHMLLHDPQKIGNTYHNHRGRYEVEAESVAFTVASSIGIDTSDYSVGYIKGWARGDTKVFTSVLDTVQKTSVKILDTMKTIQPSITHTPHRTVDDVKTTFKEKLDTIRENNAERNQQRVQQQRRKQSWRR</sequence>
<evidence type="ECO:0000259" key="3">
    <source>
        <dbReference type="Pfam" id="PF08401"/>
    </source>
</evidence>
<gene>
    <name evidence="4" type="ORF">R6G86_07355</name>
</gene>
<feature type="domain" description="IrrE N-terminal-like" evidence="2">
    <location>
        <begin position="438"/>
        <end position="503"/>
    </location>
</feature>
<dbReference type="Proteomes" id="UP001275049">
    <property type="component" value="Unassembled WGS sequence"/>
</dbReference>
<feature type="compositionally biased region" description="Basic residues" evidence="1">
    <location>
        <begin position="589"/>
        <end position="598"/>
    </location>
</feature>
<proteinExistence type="predicted"/>
<feature type="domain" description="N-terminal" evidence="3">
    <location>
        <begin position="283"/>
        <end position="361"/>
    </location>
</feature>
<evidence type="ECO:0000256" key="1">
    <source>
        <dbReference type="SAM" id="MobiDB-lite"/>
    </source>
</evidence>
<name>A0ABU5GD60_9ACTO</name>
<evidence type="ECO:0000259" key="2">
    <source>
        <dbReference type="Pfam" id="PF06114"/>
    </source>
</evidence>
<dbReference type="InterPro" id="IPR013610">
    <property type="entry name" value="ArdC_N"/>
</dbReference>
<dbReference type="Pfam" id="PF06114">
    <property type="entry name" value="Peptidase_M78"/>
    <property type="match status" value="1"/>
</dbReference>
<evidence type="ECO:0000313" key="4">
    <source>
        <dbReference type="EMBL" id="MDY5133553.1"/>
    </source>
</evidence>
<reference evidence="4 5" key="1">
    <citation type="submission" date="2023-10" db="EMBL/GenBank/DDBJ databases">
        <title>Whole Genome based description of the genera Actinobaculum and Actinotignum reveals a complex phylogenetic relationship within the species included in the genus Actinotignum.</title>
        <authorList>
            <person name="Jensen C.S."/>
            <person name="Dargis R."/>
            <person name="Kemp M."/>
            <person name="Christensen J.J."/>
        </authorList>
    </citation>
    <scope>NUCLEOTIDE SEQUENCE [LARGE SCALE GENOMIC DNA]</scope>
    <source>
        <strain evidence="4 5">SLA_B974</strain>
    </source>
</reference>
<feature type="region of interest" description="Disordered" evidence="1">
    <location>
        <begin position="578"/>
        <end position="598"/>
    </location>
</feature>
<organism evidence="4 5">
    <name type="scientific">Actinotignum urinale</name>
    <dbReference type="NCBI Taxonomy" id="190146"/>
    <lineage>
        <taxon>Bacteria</taxon>
        <taxon>Bacillati</taxon>
        <taxon>Actinomycetota</taxon>
        <taxon>Actinomycetes</taxon>
        <taxon>Actinomycetales</taxon>
        <taxon>Actinomycetaceae</taxon>
        <taxon>Actinotignum</taxon>
    </lineage>
</organism>
<dbReference type="RefSeq" id="WP_320755452.1">
    <property type="nucleotide sequence ID" value="NZ_JAWNGA010000013.1"/>
</dbReference>
<keyword evidence="5" id="KW-1185">Reference proteome</keyword>
<dbReference type="EMBL" id="JAWNGA010000013">
    <property type="protein sequence ID" value="MDY5133553.1"/>
    <property type="molecule type" value="Genomic_DNA"/>
</dbReference>
<dbReference type="InterPro" id="IPR010359">
    <property type="entry name" value="IrrE_HExxH"/>
</dbReference>
<dbReference type="Pfam" id="PF08401">
    <property type="entry name" value="ArdcN"/>
    <property type="match status" value="1"/>
</dbReference>
<evidence type="ECO:0000313" key="5">
    <source>
        <dbReference type="Proteomes" id="UP001275049"/>
    </source>
</evidence>
<dbReference type="Gene3D" id="1.10.10.2910">
    <property type="match status" value="1"/>
</dbReference>
<accession>A0ABU5GD60</accession>
<comment type="caution">
    <text evidence="4">The sequence shown here is derived from an EMBL/GenBank/DDBJ whole genome shotgun (WGS) entry which is preliminary data.</text>
</comment>
<protein>
    <submittedName>
        <fullName evidence="4">ArdC-like ssDNA-binding domain-containing protein</fullName>
    </submittedName>
</protein>